<dbReference type="Proteomes" id="UP001168877">
    <property type="component" value="Unassembled WGS sequence"/>
</dbReference>
<dbReference type="AlphaFoldDB" id="A0AA39W2E0"/>
<evidence type="ECO:0000313" key="2">
    <source>
        <dbReference type="Proteomes" id="UP001168877"/>
    </source>
</evidence>
<evidence type="ECO:0000313" key="1">
    <source>
        <dbReference type="EMBL" id="KAK0601617.1"/>
    </source>
</evidence>
<name>A0AA39W2E0_ACESA</name>
<sequence length="112" mass="12330">MKKTNGESARLETCGTVHGTVHAVLFMDTVYALFTGTVYTGTVYTVLFMDTVHWTLFRGTGGDEDKGLMGLLDDSKGSPLFGYDFWYQPRHKTMISSSWGASLAFTKVSDGL</sequence>
<proteinExistence type="predicted"/>
<dbReference type="EMBL" id="JAUESC010000003">
    <property type="protein sequence ID" value="KAK0601617.1"/>
    <property type="molecule type" value="Genomic_DNA"/>
</dbReference>
<protein>
    <submittedName>
        <fullName evidence="1">Uncharacterized protein</fullName>
    </submittedName>
</protein>
<reference evidence="1" key="2">
    <citation type="submission" date="2023-06" db="EMBL/GenBank/DDBJ databases">
        <authorList>
            <person name="Swenson N.G."/>
            <person name="Wegrzyn J.L."/>
            <person name="Mcevoy S.L."/>
        </authorList>
    </citation>
    <scope>NUCLEOTIDE SEQUENCE</scope>
    <source>
        <strain evidence="1">NS2018</strain>
        <tissue evidence="1">Leaf</tissue>
    </source>
</reference>
<organism evidence="1 2">
    <name type="scientific">Acer saccharum</name>
    <name type="common">Sugar maple</name>
    <dbReference type="NCBI Taxonomy" id="4024"/>
    <lineage>
        <taxon>Eukaryota</taxon>
        <taxon>Viridiplantae</taxon>
        <taxon>Streptophyta</taxon>
        <taxon>Embryophyta</taxon>
        <taxon>Tracheophyta</taxon>
        <taxon>Spermatophyta</taxon>
        <taxon>Magnoliopsida</taxon>
        <taxon>eudicotyledons</taxon>
        <taxon>Gunneridae</taxon>
        <taxon>Pentapetalae</taxon>
        <taxon>rosids</taxon>
        <taxon>malvids</taxon>
        <taxon>Sapindales</taxon>
        <taxon>Sapindaceae</taxon>
        <taxon>Hippocastanoideae</taxon>
        <taxon>Acereae</taxon>
        <taxon>Acer</taxon>
    </lineage>
</organism>
<comment type="caution">
    <text evidence="1">The sequence shown here is derived from an EMBL/GenBank/DDBJ whole genome shotgun (WGS) entry which is preliminary data.</text>
</comment>
<accession>A0AA39W2E0</accession>
<gene>
    <name evidence="1" type="ORF">LWI29_025865</name>
</gene>
<reference evidence="1" key="1">
    <citation type="journal article" date="2022" name="Plant J.">
        <title>Strategies of tolerance reflected in two North American maple genomes.</title>
        <authorList>
            <person name="McEvoy S.L."/>
            <person name="Sezen U.U."/>
            <person name="Trouern-Trend A."/>
            <person name="McMahon S.M."/>
            <person name="Schaberg P.G."/>
            <person name="Yang J."/>
            <person name="Wegrzyn J.L."/>
            <person name="Swenson N.G."/>
        </authorList>
    </citation>
    <scope>NUCLEOTIDE SEQUENCE</scope>
    <source>
        <strain evidence="1">NS2018</strain>
    </source>
</reference>
<keyword evidence="2" id="KW-1185">Reference proteome</keyword>